<comment type="similarity">
    <text evidence="1 10">Belongs to the helicase family. RecQ subfamily.</text>
</comment>
<evidence type="ECO:0000259" key="14">
    <source>
        <dbReference type="PROSITE" id="PS51194"/>
    </source>
</evidence>
<dbReference type="Pfam" id="PF16124">
    <property type="entry name" value="RecQ_Zn_bind"/>
    <property type="match status" value="1"/>
</dbReference>
<evidence type="ECO:0000256" key="7">
    <source>
        <dbReference type="ARBA" id="ARBA00023125"/>
    </source>
</evidence>
<dbReference type="Pfam" id="PF00270">
    <property type="entry name" value="DEAD"/>
    <property type="match status" value="1"/>
</dbReference>
<comment type="subcellular location">
    <subcellularLocation>
        <location evidence="10">Nucleus</location>
    </subcellularLocation>
</comment>
<keyword evidence="11" id="KW-0175">Coiled coil</keyword>
<dbReference type="FunFam" id="3.40.50.300:FF:001975">
    <property type="entry name" value="ATP-dependent DNA helicase"/>
    <property type="match status" value="1"/>
</dbReference>
<feature type="compositionally biased region" description="Basic and acidic residues" evidence="12">
    <location>
        <begin position="1"/>
        <end position="15"/>
    </location>
</feature>
<reference evidence="15" key="1">
    <citation type="submission" date="2022-08" db="EMBL/GenBank/DDBJ databases">
        <authorList>
            <consortium name="DOE Joint Genome Institute"/>
            <person name="Min B."/>
            <person name="Riley R."/>
            <person name="Sierra-Patev S."/>
            <person name="Naranjo-Ortiz M."/>
            <person name="Looney B."/>
            <person name="Konkel Z."/>
            <person name="Slot J.C."/>
            <person name="Sakamoto Y."/>
            <person name="Steenwyk J.L."/>
            <person name="Rokas A."/>
            <person name="Carro J."/>
            <person name="Camarero S."/>
            <person name="Ferreira P."/>
            <person name="Molpeceres G."/>
            <person name="Ruiz-Duenas F.J."/>
            <person name="Serrano A."/>
            <person name="Henrissat B."/>
            <person name="Drula E."/>
            <person name="Hughes K.W."/>
            <person name="Mata J.L."/>
            <person name="Ishikawa N.K."/>
            <person name="Vargas-Isla R."/>
            <person name="Ushijima S."/>
            <person name="Smith C.A."/>
            <person name="Ahrendt S."/>
            <person name="Andreopoulos W."/>
            <person name="He G."/>
            <person name="Labutti K."/>
            <person name="Lipzen A."/>
            <person name="Ng V."/>
            <person name="Sandor L."/>
            <person name="Barry K."/>
            <person name="Martinez A.T."/>
            <person name="Xiao Y."/>
            <person name="Gibbons J.G."/>
            <person name="Terashima K."/>
            <person name="Hibbett D.S."/>
            <person name="Grigoriev I.V."/>
        </authorList>
    </citation>
    <scope>NUCLEOTIDE SEQUENCE</scope>
    <source>
        <strain evidence="15">TFB7829</strain>
    </source>
</reference>
<feature type="coiled-coil region" evidence="11">
    <location>
        <begin position="96"/>
        <end position="130"/>
    </location>
</feature>
<evidence type="ECO:0000256" key="2">
    <source>
        <dbReference type="ARBA" id="ARBA00022723"/>
    </source>
</evidence>
<gene>
    <name evidence="15" type="ORF">F5890DRAFT_1547761</name>
</gene>
<dbReference type="EMBL" id="MU802615">
    <property type="protein sequence ID" value="KAJ3978913.1"/>
    <property type="molecule type" value="Genomic_DNA"/>
</dbReference>
<feature type="compositionally biased region" description="Polar residues" evidence="12">
    <location>
        <begin position="771"/>
        <end position="790"/>
    </location>
</feature>
<evidence type="ECO:0000313" key="16">
    <source>
        <dbReference type="Proteomes" id="UP001163850"/>
    </source>
</evidence>
<dbReference type="Pfam" id="PF00271">
    <property type="entry name" value="Helicase_C"/>
    <property type="match status" value="1"/>
</dbReference>
<comment type="catalytic activity">
    <reaction evidence="9 10">
        <text>Couples ATP hydrolysis with the unwinding of duplex DNA by translocating in the 3'-5' direction.</text>
        <dbReference type="EC" id="5.6.2.4"/>
    </reaction>
</comment>
<feature type="compositionally biased region" description="Basic and acidic residues" evidence="12">
    <location>
        <begin position="805"/>
        <end position="822"/>
    </location>
</feature>
<dbReference type="GO" id="GO:0003677">
    <property type="term" value="F:DNA binding"/>
    <property type="evidence" value="ECO:0007669"/>
    <property type="project" value="UniProtKB-KW"/>
</dbReference>
<dbReference type="SUPFAM" id="SSF52540">
    <property type="entry name" value="P-loop containing nucleoside triphosphate hydrolases"/>
    <property type="match status" value="1"/>
</dbReference>
<dbReference type="InterPro" id="IPR004589">
    <property type="entry name" value="DNA_helicase_ATP-dep_RecQ"/>
</dbReference>
<keyword evidence="3 10" id="KW-0547">Nucleotide-binding</keyword>
<dbReference type="InterPro" id="IPR011545">
    <property type="entry name" value="DEAD/DEAH_box_helicase_dom"/>
</dbReference>
<accession>A0AA38PNL7</accession>
<name>A0AA38PNL7_9AGAR</name>
<dbReference type="GO" id="GO:0000724">
    <property type="term" value="P:double-strand break repair via homologous recombination"/>
    <property type="evidence" value="ECO:0007669"/>
    <property type="project" value="TreeGrafter"/>
</dbReference>
<dbReference type="PROSITE" id="PS51194">
    <property type="entry name" value="HELICASE_CTER"/>
    <property type="match status" value="1"/>
</dbReference>
<proteinExistence type="inferred from homology"/>
<dbReference type="Gene3D" id="3.40.50.300">
    <property type="entry name" value="P-loop containing nucleotide triphosphate hydrolases"/>
    <property type="match status" value="2"/>
</dbReference>
<dbReference type="InterPro" id="IPR014001">
    <property type="entry name" value="Helicase_ATP-bd"/>
</dbReference>
<feature type="region of interest" description="Disordered" evidence="12">
    <location>
        <begin position="651"/>
        <end position="674"/>
    </location>
</feature>
<dbReference type="AlphaFoldDB" id="A0AA38PNL7"/>
<organism evidence="15 16">
    <name type="scientific">Lentinula detonsa</name>
    <dbReference type="NCBI Taxonomy" id="2804962"/>
    <lineage>
        <taxon>Eukaryota</taxon>
        <taxon>Fungi</taxon>
        <taxon>Dikarya</taxon>
        <taxon>Basidiomycota</taxon>
        <taxon>Agaricomycotina</taxon>
        <taxon>Agaricomycetes</taxon>
        <taxon>Agaricomycetidae</taxon>
        <taxon>Agaricales</taxon>
        <taxon>Marasmiineae</taxon>
        <taxon>Omphalotaceae</taxon>
        <taxon>Lentinula</taxon>
    </lineage>
</organism>
<evidence type="ECO:0000256" key="1">
    <source>
        <dbReference type="ARBA" id="ARBA00005446"/>
    </source>
</evidence>
<dbReference type="PANTHER" id="PTHR13710">
    <property type="entry name" value="DNA HELICASE RECQ FAMILY MEMBER"/>
    <property type="match status" value="1"/>
</dbReference>
<sequence>MSRQRFEFHNDHLESDDPAFQDFLQGTSQDFDQELTQNDKEDRYDGFTHQVYDQPSRMKKLPPVVNKNTVSEQNHPVDFDSIENFPSWDKQVSAQLAEASQSIASLRETLEMQEAAMSLLEEERKQRKEQYHAFLNRNNAMKGVRGSEKKSRADIIDYDKDVFQWDASLRYKMANVFGINEFRLCQRGVCNANMDGRDIVVVMPTGGGKSLTYQLPAVLNTGVTLVLSPLISLITDQIMHLKSAGVEAVKITGSTHRSDQDAIGARLGNMIAGRNTSAEEIKLLYCTPEKIAKSKRFVALLQRLADASKLVRIVIDEAHCVSQLGHDFRPDYQKLHVLRQLFPNVPIMALSATCPPLVLADLLKVLRLGATVSPDNVPISKNPPRTVYFTSPLYRPNLHYQVLPKASEGNKVYDEMTAWILQKHRENSGIVYCLSKKDTERVAAELSARGGIRTGVYHSDRSESEKEKLHMDWQKGVVKVVCATIAFGLGIDKGDVRFVIHHSLSKSLDGYYQESGRAGRDGKDSDCILYYRAQDAATLGSMTMTDKDGSTKLYAMLSFAQNLKDCRKVQFANYFSHTSNISMASWSTSAHDSCQHCDNCTRAPDSFENKDVTLEAWQLLRIVQEVARGGGNATLGKVAELARSAGKAAYAGAGDETGGAGGGRGSKRSRKSIGGQKEPIIMDLDAVCGGKVGLKKEDIEILLVHLLLNRYLKEQYYSTAYSTIVYIQLGERAPRLVRFSTKESLTTLPEGMRLSCSLRITKRNPKGKPSIASSSKKGNNKTATASTSNLDENREDSDAPEFVSDVDHNDNDKIEDNTDRFRLTTISRPAHQNSRTSSSSVALQNGGGWPQTARKLTEAMIISDDEDDVERAVGDVNNVLDDASNDESEDAGDWMDVATKQPPRKRQKTKQKEPQQERQVIELSSDNEF</sequence>
<evidence type="ECO:0000256" key="9">
    <source>
        <dbReference type="ARBA" id="ARBA00034617"/>
    </source>
</evidence>
<dbReference type="InterPro" id="IPR032284">
    <property type="entry name" value="RecQ_Zn-bd"/>
</dbReference>
<dbReference type="FunFam" id="3.40.50.300:FF:001544">
    <property type="entry name" value="ATP-dependent DNA helicase"/>
    <property type="match status" value="1"/>
</dbReference>
<dbReference type="InterPro" id="IPR027417">
    <property type="entry name" value="P-loop_NTPase"/>
</dbReference>
<feature type="region of interest" description="Disordered" evidence="12">
    <location>
        <begin position="1"/>
        <end position="43"/>
    </location>
</feature>
<dbReference type="InterPro" id="IPR036388">
    <property type="entry name" value="WH-like_DNA-bd_sf"/>
</dbReference>
<evidence type="ECO:0000256" key="12">
    <source>
        <dbReference type="SAM" id="MobiDB-lite"/>
    </source>
</evidence>
<keyword evidence="5 10" id="KW-0347">Helicase</keyword>
<dbReference type="SMART" id="SM00487">
    <property type="entry name" value="DEXDc"/>
    <property type="match status" value="1"/>
</dbReference>
<keyword evidence="7" id="KW-0238">DNA-binding</keyword>
<dbReference type="InterPro" id="IPR001650">
    <property type="entry name" value="Helicase_C-like"/>
</dbReference>
<feature type="domain" description="Helicase ATP-binding" evidence="13">
    <location>
        <begin position="190"/>
        <end position="372"/>
    </location>
</feature>
<dbReference type="GO" id="GO:0016787">
    <property type="term" value="F:hydrolase activity"/>
    <property type="evidence" value="ECO:0007669"/>
    <property type="project" value="UniProtKB-KW"/>
</dbReference>
<keyword evidence="8" id="KW-0413">Isomerase</keyword>
<evidence type="ECO:0000256" key="11">
    <source>
        <dbReference type="SAM" id="Coils"/>
    </source>
</evidence>
<evidence type="ECO:0000256" key="10">
    <source>
        <dbReference type="RuleBase" id="RU364117"/>
    </source>
</evidence>
<dbReference type="NCBIfam" id="TIGR00614">
    <property type="entry name" value="recQ_fam"/>
    <property type="match status" value="1"/>
</dbReference>
<evidence type="ECO:0000259" key="13">
    <source>
        <dbReference type="PROSITE" id="PS51192"/>
    </source>
</evidence>
<feature type="domain" description="Helicase C-terminal" evidence="14">
    <location>
        <begin position="415"/>
        <end position="564"/>
    </location>
</feature>
<keyword evidence="4 10" id="KW-0378">Hydrolase</keyword>
<dbReference type="GO" id="GO:0005737">
    <property type="term" value="C:cytoplasm"/>
    <property type="evidence" value="ECO:0007669"/>
    <property type="project" value="TreeGrafter"/>
</dbReference>
<feature type="compositionally biased region" description="Basic and acidic residues" evidence="12">
    <location>
        <begin position="910"/>
        <end position="920"/>
    </location>
</feature>
<feature type="compositionally biased region" description="Polar residues" evidence="12">
    <location>
        <begin position="24"/>
        <end position="36"/>
    </location>
</feature>
<dbReference type="PROSITE" id="PS51192">
    <property type="entry name" value="HELICASE_ATP_BIND_1"/>
    <property type="match status" value="1"/>
</dbReference>
<feature type="region of interest" description="Disordered" evidence="12">
    <location>
        <begin position="758"/>
        <end position="850"/>
    </location>
</feature>
<dbReference type="GO" id="GO:0005634">
    <property type="term" value="C:nucleus"/>
    <property type="evidence" value="ECO:0007669"/>
    <property type="project" value="UniProtKB-SubCell"/>
</dbReference>
<comment type="caution">
    <text evidence="15">The sequence shown here is derived from an EMBL/GenBank/DDBJ whole genome shotgun (WGS) entry which is preliminary data.</text>
</comment>
<evidence type="ECO:0000256" key="4">
    <source>
        <dbReference type="ARBA" id="ARBA00022801"/>
    </source>
</evidence>
<evidence type="ECO:0000313" key="15">
    <source>
        <dbReference type="EMBL" id="KAJ3978913.1"/>
    </source>
</evidence>
<evidence type="ECO:0000256" key="6">
    <source>
        <dbReference type="ARBA" id="ARBA00022840"/>
    </source>
</evidence>
<comment type="catalytic activity">
    <reaction evidence="10">
        <text>ATP + H2O = ADP + phosphate + H(+)</text>
        <dbReference type="Rhea" id="RHEA:13065"/>
        <dbReference type="ChEBI" id="CHEBI:15377"/>
        <dbReference type="ChEBI" id="CHEBI:15378"/>
        <dbReference type="ChEBI" id="CHEBI:30616"/>
        <dbReference type="ChEBI" id="CHEBI:43474"/>
        <dbReference type="ChEBI" id="CHEBI:456216"/>
    </reaction>
</comment>
<feature type="compositionally biased region" description="Acidic residues" evidence="12">
    <location>
        <begin position="883"/>
        <end position="893"/>
    </location>
</feature>
<dbReference type="GO" id="GO:0005694">
    <property type="term" value="C:chromosome"/>
    <property type="evidence" value="ECO:0007669"/>
    <property type="project" value="TreeGrafter"/>
</dbReference>
<feature type="compositionally biased region" description="Polar residues" evidence="12">
    <location>
        <begin position="824"/>
        <end position="843"/>
    </location>
</feature>
<evidence type="ECO:0000256" key="5">
    <source>
        <dbReference type="ARBA" id="ARBA00022806"/>
    </source>
</evidence>
<dbReference type="Proteomes" id="UP001163850">
    <property type="component" value="Unassembled WGS sequence"/>
</dbReference>
<dbReference type="GO" id="GO:0043138">
    <property type="term" value="F:3'-5' DNA helicase activity"/>
    <property type="evidence" value="ECO:0007669"/>
    <property type="project" value="UniProtKB-EC"/>
</dbReference>
<feature type="compositionally biased region" description="Gly residues" evidence="12">
    <location>
        <begin position="655"/>
        <end position="664"/>
    </location>
</feature>
<keyword evidence="10" id="KW-0539">Nucleus</keyword>
<dbReference type="EC" id="5.6.2.4" evidence="10"/>
<evidence type="ECO:0000256" key="8">
    <source>
        <dbReference type="ARBA" id="ARBA00023235"/>
    </source>
</evidence>
<keyword evidence="2" id="KW-0479">Metal-binding</keyword>
<dbReference type="CDD" id="cd18794">
    <property type="entry name" value="SF2_C_RecQ"/>
    <property type="match status" value="1"/>
</dbReference>
<dbReference type="Gene3D" id="1.10.10.10">
    <property type="entry name" value="Winged helix-like DNA-binding domain superfamily/Winged helix DNA-binding domain"/>
    <property type="match status" value="1"/>
</dbReference>
<protein>
    <recommendedName>
        <fullName evidence="10">ATP-dependent DNA helicase</fullName>
        <ecNumber evidence="10">5.6.2.4</ecNumber>
    </recommendedName>
</protein>
<dbReference type="SMART" id="SM00490">
    <property type="entry name" value="HELICc"/>
    <property type="match status" value="1"/>
</dbReference>
<dbReference type="GO" id="GO:0009378">
    <property type="term" value="F:four-way junction helicase activity"/>
    <property type="evidence" value="ECO:0007669"/>
    <property type="project" value="TreeGrafter"/>
</dbReference>
<dbReference type="GO" id="GO:0046872">
    <property type="term" value="F:metal ion binding"/>
    <property type="evidence" value="ECO:0007669"/>
    <property type="project" value="UniProtKB-KW"/>
</dbReference>
<dbReference type="PANTHER" id="PTHR13710:SF105">
    <property type="entry name" value="ATP-DEPENDENT DNA HELICASE Q1"/>
    <property type="match status" value="1"/>
</dbReference>
<dbReference type="GO" id="GO:0005524">
    <property type="term" value="F:ATP binding"/>
    <property type="evidence" value="ECO:0007669"/>
    <property type="project" value="UniProtKB-KW"/>
</dbReference>
<feature type="region of interest" description="Disordered" evidence="12">
    <location>
        <begin position="874"/>
        <end position="929"/>
    </location>
</feature>
<evidence type="ECO:0000256" key="3">
    <source>
        <dbReference type="ARBA" id="ARBA00022741"/>
    </source>
</evidence>
<keyword evidence="6 10" id="KW-0067">ATP-binding</keyword>